<dbReference type="InterPro" id="IPR009195">
    <property type="entry name" value="Uncharacterised_YjbK"/>
</dbReference>
<evidence type="ECO:0000259" key="1">
    <source>
        <dbReference type="PROSITE" id="PS51707"/>
    </source>
</evidence>
<organism evidence="2 3">
    <name type="scientific">Sediminibacillus halophilus</name>
    <dbReference type="NCBI Taxonomy" id="482461"/>
    <lineage>
        <taxon>Bacteria</taxon>
        <taxon>Bacillati</taxon>
        <taxon>Bacillota</taxon>
        <taxon>Bacilli</taxon>
        <taxon>Bacillales</taxon>
        <taxon>Bacillaceae</taxon>
        <taxon>Sediminibacillus</taxon>
    </lineage>
</organism>
<dbReference type="AlphaFoldDB" id="A0A1G9PGH6"/>
<feature type="domain" description="CYTH" evidence="1">
    <location>
        <begin position="4"/>
        <end position="192"/>
    </location>
</feature>
<dbReference type="InterPro" id="IPR033469">
    <property type="entry name" value="CYTH-like_dom_sf"/>
</dbReference>
<keyword evidence="3" id="KW-1185">Reference proteome</keyword>
<gene>
    <name evidence="2" type="ORF">SAMN05216244_1420</name>
</gene>
<reference evidence="3" key="1">
    <citation type="submission" date="2016-10" db="EMBL/GenBank/DDBJ databases">
        <authorList>
            <person name="Varghese N."/>
            <person name="Submissions S."/>
        </authorList>
    </citation>
    <scope>NUCLEOTIDE SEQUENCE [LARGE SCALE GENOMIC DNA]</scope>
    <source>
        <strain evidence="3">CGMCC 1.6199</strain>
    </source>
</reference>
<dbReference type="CDD" id="cd07762">
    <property type="entry name" value="CYTH-like_Pase_1"/>
    <property type="match status" value="1"/>
</dbReference>
<dbReference type="OrthoDB" id="384378at2"/>
<dbReference type="Pfam" id="PF01928">
    <property type="entry name" value="CYTH"/>
    <property type="match status" value="1"/>
</dbReference>
<evidence type="ECO:0000313" key="3">
    <source>
        <dbReference type="Proteomes" id="UP000182347"/>
    </source>
</evidence>
<dbReference type="SMART" id="SM01118">
    <property type="entry name" value="CYTH"/>
    <property type="match status" value="1"/>
</dbReference>
<dbReference type="Gene3D" id="2.40.320.10">
    <property type="entry name" value="Hypothetical Protein Pfu-838710-001"/>
    <property type="match status" value="1"/>
</dbReference>
<protein>
    <submittedName>
        <fullName evidence="2">Uncharacterized protein YjbK</fullName>
    </submittedName>
</protein>
<dbReference type="RefSeq" id="WP_074598080.1">
    <property type="nucleotide sequence ID" value="NZ_FNHF01000001.1"/>
</dbReference>
<dbReference type="PROSITE" id="PS51707">
    <property type="entry name" value="CYTH"/>
    <property type="match status" value="1"/>
</dbReference>
<dbReference type="EMBL" id="FNHF01000001">
    <property type="protein sequence ID" value="SDL97834.1"/>
    <property type="molecule type" value="Genomic_DNA"/>
</dbReference>
<proteinExistence type="predicted"/>
<accession>A0A1G9PGH6</accession>
<dbReference type="PIRSF" id="PIRSF012526">
    <property type="entry name" value="CYTH_UCP012526"/>
    <property type="match status" value="1"/>
</dbReference>
<evidence type="ECO:0000313" key="2">
    <source>
        <dbReference type="EMBL" id="SDL97834.1"/>
    </source>
</evidence>
<dbReference type="Proteomes" id="UP000182347">
    <property type="component" value="Unassembled WGS sequence"/>
</dbReference>
<dbReference type="STRING" id="482461.SAMN05216244_1420"/>
<sequence>MAQEIEIEFKNLLTKIEYDRLCEFLEVEEAGALSHTNHYFETPEFALKQHGAALRIREKNGQWQLTLKEPHPEGLLETHDTLTENEAASWINGDIIPKPQVAAQLNRLGIDFAELAYGGALTTQRIETEFKETIVVLDHSTYNGYNDYELEVEAQERQHGQQVFSELLDRLEISKKRTPNKIKRFYDSMENR</sequence>
<dbReference type="InterPro" id="IPR023577">
    <property type="entry name" value="CYTH_domain"/>
</dbReference>
<dbReference type="SUPFAM" id="SSF55154">
    <property type="entry name" value="CYTH-like phosphatases"/>
    <property type="match status" value="1"/>
</dbReference>
<name>A0A1G9PGH6_9BACI</name>